<dbReference type="GO" id="GO:0043130">
    <property type="term" value="F:ubiquitin binding"/>
    <property type="evidence" value="ECO:0007669"/>
    <property type="project" value="TreeGrafter"/>
</dbReference>
<dbReference type="GO" id="GO:0043161">
    <property type="term" value="P:proteasome-mediated ubiquitin-dependent protein catabolic process"/>
    <property type="evidence" value="ECO:0007669"/>
    <property type="project" value="TreeGrafter"/>
</dbReference>
<reference evidence="13 14" key="1">
    <citation type="submission" date="2009-08" db="EMBL/GenBank/DDBJ databases">
        <title>The Genome Sequence of Spizellomyces punctatus strain DAOM BR117.</title>
        <authorList>
            <consortium name="The Broad Institute Genome Sequencing Platform"/>
            <person name="Russ C."/>
            <person name="Cuomo C."/>
            <person name="Shea T."/>
            <person name="Young S.K."/>
            <person name="Zeng Q."/>
            <person name="Koehrsen M."/>
            <person name="Haas B."/>
            <person name="Borodovsky M."/>
            <person name="Guigo R."/>
            <person name="Alvarado L."/>
            <person name="Berlin A."/>
            <person name="Bochicchio J."/>
            <person name="Borenstein D."/>
            <person name="Chapman S."/>
            <person name="Chen Z."/>
            <person name="Engels R."/>
            <person name="Freedman E."/>
            <person name="Gellesch M."/>
            <person name="Goldberg J."/>
            <person name="Griggs A."/>
            <person name="Gujja S."/>
            <person name="Heiman D."/>
            <person name="Hepburn T."/>
            <person name="Howarth C."/>
            <person name="Jen D."/>
            <person name="Larson L."/>
            <person name="Lewis B."/>
            <person name="Mehta T."/>
            <person name="Park D."/>
            <person name="Pearson M."/>
            <person name="Roberts A."/>
            <person name="Saif S."/>
            <person name="Shenoy N."/>
            <person name="Sisk P."/>
            <person name="Stolte C."/>
            <person name="Sykes S."/>
            <person name="Thomson T."/>
            <person name="Walk T."/>
            <person name="White J."/>
            <person name="Yandava C."/>
            <person name="Burger G."/>
            <person name="Gray M.W."/>
            <person name="Holland P.W.H."/>
            <person name="King N."/>
            <person name="Lang F.B.F."/>
            <person name="Roger A.J."/>
            <person name="Ruiz-Trillo I."/>
            <person name="Lander E."/>
            <person name="Nusbaum C."/>
        </authorList>
    </citation>
    <scope>NUCLEOTIDE SEQUENCE [LARGE SCALE GENOMIC DNA]</scope>
    <source>
        <strain evidence="13 14">DAOM BR117</strain>
    </source>
</reference>
<sequence length="626" mass="69397">MSLPPPVNGSKKDKNHRIPLTHPQHPIFPSDPRRDRVSEPPAFTPDWDISAPSSGQHARQPHPPSHHPPPQFSRHRSGSLGGSRPASASRQGSGKSWSRSTADLVPSLLPSERLIADMCRTNTISSVHKPGTHISLIQASTTSSRPLQLEPIRTNSPSSTSSYKPLDSGMGLVTSMASRLNKLEGELKKARTEIQIKDARIEKLEADLKWEKAQSQRADDDKTQALELRCAMLQARVTEMEAFLHRQNMIWKSDIADEGDTNEINIEQRTGQTVNIPKPSYQRAFPYDLPRLMASIKELNHMAGEGVATITSDAHGTRRLKTPTSVPLTLYRNGFMLMSGPFRRYTDPAAQLFMRDLVDGYYPYELKHRYPDGVPFDVRDRHDEWYDTAAAATYVPFSGKGYAVDPDKETGTSEKEEHSSESELDEEESTSGGEECLNNVAVTVWEPAKSTPSENKSGGDKQPATVQIHDLHTTGSTSYTQSNNAFLARLPKYIIRNGAILNLRADVESLLQTPQSHRLPITIQVPDRPDSSHLQQRPTTLRVHAPDDETEFVIGAKSGHTVQEVKSAMLPLVAKILGDDRDWDLRTALQGPGVVYGGDMTLEECGLVPNVRMFIRSAKTKVARPG</sequence>
<keyword evidence="2" id="KW-0963">Cytoplasm</keyword>
<dbReference type="InterPro" id="IPR036241">
    <property type="entry name" value="NSFL1C_SEP_dom_sf"/>
</dbReference>
<feature type="compositionally biased region" description="Pro residues" evidence="11">
    <location>
        <begin position="61"/>
        <end position="71"/>
    </location>
</feature>
<evidence type="ECO:0000256" key="11">
    <source>
        <dbReference type="SAM" id="MobiDB-lite"/>
    </source>
</evidence>
<dbReference type="VEuPathDB" id="FungiDB:SPPG_07604"/>
<dbReference type="PANTHER" id="PTHR23333:SF4">
    <property type="entry name" value="UBX DOMAIN-CONTAINING PROTEIN 11"/>
    <property type="match status" value="1"/>
</dbReference>
<feature type="compositionally biased region" description="Polar residues" evidence="11">
    <location>
        <begin position="153"/>
        <end position="163"/>
    </location>
</feature>
<dbReference type="OrthoDB" id="25887at2759"/>
<dbReference type="Gene3D" id="3.30.420.210">
    <property type="entry name" value="SEP domain"/>
    <property type="match status" value="1"/>
</dbReference>
<organism evidence="13 14">
    <name type="scientific">Spizellomyces punctatus (strain DAOM BR117)</name>
    <dbReference type="NCBI Taxonomy" id="645134"/>
    <lineage>
        <taxon>Eukaryota</taxon>
        <taxon>Fungi</taxon>
        <taxon>Fungi incertae sedis</taxon>
        <taxon>Chytridiomycota</taxon>
        <taxon>Chytridiomycota incertae sedis</taxon>
        <taxon>Chytridiomycetes</taxon>
        <taxon>Spizellomycetales</taxon>
        <taxon>Spizellomycetaceae</taxon>
        <taxon>Spizellomyces</taxon>
    </lineage>
</organism>
<evidence type="ECO:0000256" key="8">
    <source>
        <dbReference type="ARBA" id="ARBA00075811"/>
    </source>
</evidence>
<feature type="region of interest" description="Disordered" evidence="11">
    <location>
        <begin position="1"/>
        <end position="101"/>
    </location>
</feature>
<dbReference type="AlphaFoldDB" id="A0A0L0H7M2"/>
<dbReference type="Pfam" id="PF08059">
    <property type="entry name" value="SEP"/>
    <property type="match status" value="1"/>
</dbReference>
<keyword evidence="14" id="KW-1185">Reference proteome</keyword>
<protein>
    <recommendedName>
        <fullName evidence="7">UBX domain-containing protein 11</fullName>
    </recommendedName>
    <alternativeName>
        <fullName evidence="9">Socius</fullName>
    </alternativeName>
    <alternativeName>
        <fullName evidence="8">UBX domain-containing protein 5</fullName>
    </alternativeName>
</protein>
<feature type="region of interest" description="Disordered" evidence="11">
    <location>
        <begin position="401"/>
        <end position="433"/>
    </location>
</feature>
<feature type="region of interest" description="Disordered" evidence="11">
    <location>
        <begin position="141"/>
        <end position="167"/>
    </location>
</feature>
<dbReference type="SUPFAM" id="SSF102848">
    <property type="entry name" value="NSFL1 (p97 ATPase) cofactor p47, SEP domain"/>
    <property type="match status" value="1"/>
</dbReference>
<evidence type="ECO:0000259" key="12">
    <source>
        <dbReference type="PROSITE" id="PS51399"/>
    </source>
</evidence>
<dbReference type="GeneID" id="27690810"/>
<dbReference type="SMART" id="SM00553">
    <property type="entry name" value="SEP"/>
    <property type="match status" value="1"/>
</dbReference>
<dbReference type="GO" id="GO:0005856">
    <property type="term" value="C:cytoskeleton"/>
    <property type="evidence" value="ECO:0007669"/>
    <property type="project" value="UniProtKB-SubCell"/>
</dbReference>
<evidence type="ECO:0000256" key="5">
    <source>
        <dbReference type="ARBA" id="ARBA00059434"/>
    </source>
</evidence>
<dbReference type="EMBL" id="KQ257465">
    <property type="protein sequence ID" value="KNC97217.1"/>
    <property type="molecule type" value="Genomic_DNA"/>
</dbReference>
<feature type="coiled-coil region" evidence="10">
    <location>
        <begin position="173"/>
        <end position="221"/>
    </location>
</feature>
<evidence type="ECO:0000313" key="14">
    <source>
        <dbReference type="Proteomes" id="UP000053201"/>
    </source>
</evidence>
<proteinExistence type="predicted"/>
<evidence type="ECO:0000256" key="10">
    <source>
        <dbReference type="SAM" id="Coils"/>
    </source>
</evidence>
<dbReference type="STRING" id="645134.A0A0L0H7M2"/>
<dbReference type="PROSITE" id="PS51399">
    <property type="entry name" value="SEP"/>
    <property type="match status" value="1"/>
</dbReference>
<evidence type="ECO:0000313" key="13">
    <source>
        <dbReference type="EMBL" id="KNC97217.1"/>
    </source>
</evidence>
<keyword evidence="4" id="KW-0206">Cytoskeleton</keyword>
<accession>A0A0L0H7M2</accession>
<dbReference type="eggNOG" id="KOG2086">
    <property type="taxonomic scope" value="Eukaryota"/>
</dbReference>
<feature type="compositionally biased region" description="Polar residues" evidence="11">
    <location>
        <begin position="86"/>
        <end position="101"/>
    </location>
</feature>
<gene>
    <name evidence="13" type="ORF">SPPG_07604</name>
</gene>
<name>A0A0L0H7M2_SPIPD</name>
<comment type="function">
    <text evidence="5">May be involved in the reorganization of actin cytoskeleton mediated by RND1, RND2 and RND3. Promotes RHOA activation mediated by GNA12 and GNA13.</text>
</comment>
<comment type="subunit">
    <text evidence="6">Interacts with GNA12, GNA13, RND1, RND2 and RND3.</text>
</comment>
<comment type="subcellular location">
    <subcellularLocation>
        <location evidence="1">Cytoplasm</location>
        <location evidence="1">Cytoskeleton</location>
    </subcellularLocation>
</comment>
<dbReference type="RefSeq" id="XP_016605257.1">
    <property type="nucleotide sequence ID" value="XM_016755769.1"/>
</dbReference>
<evidence type="ECO:0000256" key="9">
    <source>
        <dbReference type="ARBA" id="ARBA00081109"/>
    </source>
</evidence>
<feature type="domain" description="SEP" evidence="12">
    <location>
        <begin position="323"/>
        <end position="387"/>
    </location>
</feature>
<dbReference type="Proteomes" id="UP000053201">
    <property type="component" value="Unassembled WGS sequence"/>
</dbReference>
<evidence type="ECO:0000256" key="1">
    <source>
        <dbReference type="ARBA" id="ARBA00004245"/>
    </source>
</evidence>
<evidence type="ECO:0000256" key="7">
    <source>
        <dbReference type="ARBA" id="ARBA00073759"/>
    </source>
</evidence>
<evidence type="ECO:0000256" key="3">
    <source>
        <dbReference type="ARBA" id="ARBA00023054"/>
    </source>
</evidence>
<dbReference type="OMA" id="TFWKNGI"/>
<evidence type="ECO:0000256" key="6">
    <source>
        <dbReference type="ARBA" id="ARBA00062345"/>
    </source>
</evidence>
<keyword evidence="3 10" id="KW-0175">Coiled coil</keyword>
<dbReference type="PANTHER" id="PTHR23333">
    <property type="entry name" value="UBX DOMAIN CONTAINING PROTEIN"/>
    <property type="match status" value="1"/>
</dbReference>
<evidence type="ECO:0000256" key="4">
    <source>
        <dbReference type="ARBA" id="ARBA00023212"/>
    </source>
</evidence>
<dbReference type="InterPro" id="IPR012989">
    <property type="entry name" value="SEP_domain"/>
</dbReference>
<feature type="compositionally biased region" description="Basic and acidic residues" evidence="11">
    <location>
        <begin position="405"/>
        <end position="421"/>
    </location>
</feature>
<evidence type="ECO:0000256" key="2">
    <source>
        <dbReference type="ARBA" id="ARBA00022490"/>
    </source>
</evidence>
<dbReference type="FunFam" id="3.30.420.210:FF:000003">
    <property type="entry name" value="UBX domain protein 11"/>
    <property type="match status" value="1"/>
</dbReference>
<dbReference type="InParanoid" id="A0A0L0H7M2"/>